<reference evidence="2" key="1">
    <citation type="journal article" date="2020" name="mSystems">
        <title>Genome- and Community-Level Interaction Insights into Carbon Utilization and Element Cycling Functions of Hydrothermarchaeota in Hydrothermal Sediment.</title>
        <authorList>
            <person name="Zhou Z."/>
            <person name="Liu Y."/>
            <person name="Xu W."/>
            <person name="Pan J."/>
            <person name="Luo Z.H."/>
            <person name="Li M."/>
        </authorList>
    </citation>
    <scope>NUCLEOTIDE SEQUENCE [LARGE SCALE GENOMIC DNA]</scope>
    <source>
        <strain evidence="2">SpSt-81</strain>
    </source>
</reference>
<dbReference type="InterPro" id="IPR006638">
    <property type="entry name" value="Elp3/MiaA/NifB-like_rSAM"/>
</dbReference>
<protein>
    <submittedName>
        <fullName evidence="2">Radical SAM protein</fullName>
    </submittedName>
</protein>
<dbReference type="InterPro" id="IPR045784">
    <property type="entry name" value="Radical_SAM_N2"/>
</dbReference>
<dbReference type="SFLD" id="SFLDG01082">
    <property type="entry name" value="B12-binding_domain_containing"/>
    <property type="match status" value="1"/>
</dbReference>
<feature type="domain" description="Radical SAM core" evidence="1">
    <location>
        <begin position="238"/>
        <end position="462"/>
    </location>
</feature>
<dbReference type="SUPFAM" id="SSF102114">
    <property type="entry name" value="Radical SAM enzymes"/>
    <property type="match status" value="1"/>
</dbReference>
<dbReference type="SMART" id="SM00729">
    <property type="entry name" value="Elp3"/>
    <property type="match status" value="1"/>
</dbReference>
<dbReference type="PROSITE" id="PS51918">
    <property type="entry name" value="RADICAL_SAM"/>
    <property type="match status" value="1"/>
</dbReference>
<dbReference type="GO" id="GO:0051536">
    <property type="term" value="F:iron-sulfur cluster binding"/>
    <property type="evidence" value="ECO:0007669"/>
    <property type="project" value="InterPro"/>
</dbReference>
<dbReference type="Gene3D" id="3.80.30.20">
    <property type="entry name" value="tm_1862 like domain"/>
    <property type="match status" value="1"/>
</dbReference>
<dbReference type="Pfam" id="PF19864">
    <property type="entry name" value="Radical_SAM_N2"/>
    <property type="match status" value="1"/>
</dbReference>
<gene>
    <name evidence="2" type="ORF">ENW00_06980</name>
</gene>
<dbReference type="InterPro" id="IPR058240">
    <property type="entry name" value="rSAM_sf"/>
</dbReference>
<dbReference type="CDD" id="cd01335">
    <property type="entry name" value="Radical_SAM"/>
    <property type="match status" value="1"/>
</dbReference>
<name>A0A7C3MJI7_DICTH</name>
<comment type="caution">
    <text evidence="2">The sequence shown here is derived from an EMBL/GenBank/DDBJ whole genome shotgun (WGS) entry which is preliminary data.</text>
</comment>
<proteinExistence type="predicted"/>
<organism evidence="2">
    <name type="scientific">Dictyoglomus thermophilum</name>
    <dbReference type="NCBI Taxonomy" id="14"/>
    <lineage>
        <taxon>Bacteria</taxon>
        <taxon>Pseudomonadati</taxon>
        <taxon>Dictyoglomota</taxon>
        <taxon>Dictyoglomia</taxon>
        <taxon>Dictyoglomales</taxon>
        <taxon>Dictyoglomaceae</taxon>
        <taxon>Dictyoglomus</taxon>
    </lineage>
</organism>
<dbReference type="InterPro" id="IPR007197">
    <property type="entry name" value="rSAM"/>
</dbReference>
<dbReference type="InterPro" id="IPR023404">
    <property type="entry name" value="rSAM_horseshoe"/>
</dbReference>
<dbReference type="SFLD" id="SFLDS00029">
    <property type="entry name" value="Radical_SAM"/>
    <property type="match status" value="1"/>
</dbReference>
<dbReference type="PANTHER" id="PTHR42731">
    <property type="entry name" value="SLL1084 PROTEIN"/>
    <property type="match status" value="1"/>
</dbReference>
<dbReference type="EMBL" id="DTIN01000025">
    <property type="protein sequence ID" value="HFX13874.1"/>
    <property type="molecule type" value="Genomic_DNA"/>
</dbReference>
<dbReference type="PANTHER" id="PTHR42731:SF5">
    <property type="entry name" value="RADICAL SAM DOMAIN PROTEIN"/>
    <property type="match status" value="1"/>
</dbReference>
<evidence type="ECO:0000313" key="2">
    <source>
        <dbReference type="EMBL" id="HFX13874.1"/>
    </source>
</evidence>
<dbReference type="Pfam" id="PF04055">
    <property type="entry name" value="Radical_SAM"/>
    <property type="match status" value="1"/>
</dbReference>
<dbReference type="GO" id="GO:0003824">
    <property type="term" value="F:catalytic activity"/>
    <property type="evidence" value="ECO:0007669"/>
    <property type="project" value="InterPro"/>
</dbReference>
<dbReference type="AlphaFoldDB" id="A0A7C3MJI7"/>
<evidence type="ECO:0000259" key="1">
    <source>
        <dbReference type="PROSITE" id="PS51918"/>
    </source>
</evidence>
<sequence length="565" mass="66548">MNWKLKKEILDVLNSEKGFKLSKKGGDVKLLFIYPSTYNVSINNLGYIGLYHIFNEQQGILCERAYIPIDWKKRKDFRVYSIEGFRELRDFDVLLFSVSFELDFFNIIYILNLEKIPLYSYERDDSYPLIIGGGIALSSNPEAISEIFDLILIGEGEDMVSELSEALILKKKNGWTKERFLNTVKDYEGFYIPKFIKFTYNGKKIEKIWGDQKLPVRRRIYSNFSNNPMVSPITSNKGVFSDMALCELVRGCKYQCRFCLAGYFYRPYRVSSLERIYEKVNWFYKEDIPKLGFIVPAIDPSLSLINVKDYVVRGEILISFSSLRLEDITEDILDLIKSTNQKTITIAPEAGTDRLRKVLNKKFTNDDILNFSGKIKDYGIKTLKLYFMIGLPTETWEDIEGILDLIMNIRRIVKKMEISVSVSTFIPKPHTPFQWEKMADLEYIERVRSYLLKNLRKMDNAKMEDENIIWVFWQGVLSRGDRRLKEFFKEYIKDPHSLRILKKLVKDNLLKEYYLEEKEKDEIFPWSFIDTGVKREYLWREREKAYQGVITLPCNNYCKTCGVCI</sequence>
<accession>A0A7C3MJI7</accession>